<name>A0ABZ2M9S7_9BACT</name>
<dbReference type="RefSeq" id="WP_394828861.1">
    <property type="nucleotide sequence ID" value="NZ_CP089984.1"/>
</dbReference>
<dbReference type="SUPFAM" id="SSF54427">
    <property type="entry name" value="NTF2-like"/>
    <property type="match status" value="1"/>
</dbReference>
<accession>A0ABZ2M9S7</accession>
<gene>
    <name evidence="1" type="ORF">LZC94_18625</name>
</gene>
<evidence type="ECO:0000313" key="1">
    <source>
        <dbReference type="EMBL" id="WXB19237.1"/>
    </source>
</evidence>
<proteinExistence type="predicted"/>
<dbReference type="Gene3D" id="3.10.450.50">
    <property type="match status" value="1"/>
</dbReference>
<evidence type="ECO:0000313" key="2">
    <source>
        <dbReference type="Proteomes" id="UP001370348"/>
    </source>
</evidence>
<keyword evidence="2" id="KW-1185">Reference proteome</keyword>
<evidence type="ECO:0008006" key="3">
    <source>
        <dbReference type="Google" id="ProtNLM"/>
    </source>
</evidence>
<protein>
    <recommendedName>
        <fullName evidence="3">SnoaL-like domain-containing protein</fullName>
    </recommendedName>
</protein>
<dbReference type="InterPro" id="IPR032710">
    <property type="entry name" value="NTF2-like_dom_sf"/>
</dbReference>
<organism evidence="1 2">
    <name type="scientific">Pendulispora albinea</name>
    <dbReference type="NCBI Taxonomy" id="2741071"/>
    <lineage>
        <taxon>Bacteria</taxon>
        <taxon>Pseudomonadati</taxon>
        <taxon>Myxococcota</taxon>
        <taxon>Myxococcia</taxon>
        <taxon>Myxococcales</taxon>
        <taxon>Sorangiineae</taxon>
        <taxon>Pendulisporaceae</taxon>
        <taxon>Pendulispora</taxon>
    </lineage>
</organism>
<dbReference type="Proteomes" id="UP001370348">
    <property type="component" value="Chromosome"/>
</dbReference>
<reference evidence="1 2" key="1">
    <citation type="submission" date="2021-12" db="EMBL/GenBank/DDBJ databases">
        <title>Discovery of the Pendulisporaceae a myxobacterial family with distinct sporulation behavior and unique specialized metabolism.</title>
        <authorList>
            <person name="Garcia R."/>
            <person name="Popoff A."/>
            <person name="Bader C.D."/>
            <person name="Loehr J."/>
            <person name="Walesch S."/>
            <person name="Walt C."/>
            <person name="Boldt J."/>
            <person name="Bunk B."/>
            <person name="Haeckl F.J.F.P.J."/>
            <person name="Gunesch A.P."/>
            <person name="Birkelbach J."/>
            <person name="Nuebel U."/>
            <person name="Pietschmann T."/>
            <person name="Bach T."/>
            <person name="Mueller R."/>
        </authorList>
    </citation>
    <scope>NUCLEOTIDE SEQUENCE [LARGE SCALE GENOMIC DNA]</scope>
    <source>
        <strain evidence="1 2">MSr11954</strain>
    </source>
</reference>
<sequence>MAAGAGCRSVPVTAVTGPEAQPAPRRPDGVVLDPPAAIPLAVDRVAARGVVALREPLGDEALFDVVRTYVTAFQHEDVDGLIQLLAFDAVALDAKGPRSRSAIVDAWRARFRNLDYAKLVGTEVIDFDAIERYTAQNLGSAGSSSSSSSSSSFGVPARPAEMRDADVLLRIPVAAARVAGERYFGDVILMLLRRDGERYRIAGLAEEDAP</sequence>
<dbReference type="EMBL" id="CP089984">
    <property type="protein sequence ID" value="WXB19237.1"/>
    <property type="molecule type" value="Genomic_DNA"/>
</dbReference>